<dbReference type="PATRIC" id="fig|1458461.3.peg.263"/>
<comment type="pathway">
    <text evidence="8">Purine metabolism; IMP biosynthesis via de novo pathway; 5-amino-1-(5-phospho-D-ribosyl)imidazole from N(2)-formyl-N(1)-(5-phospho-D-ribosyl)glycinamide: step 1/2.</text>
</comment>
<dbReference type="GO" id="GO:0006189">
    <property type="term" value="P:'de novo' IMP biosynthetic process"/>
    <property type="evidence" value="ECO:0007669"/>
    <property type="project" value="UniProtKB-UniRule"/>
</dbReference>
<feature type="active site" evidence="8">
    <location>
        <position position="203"/>
    </location>
</feature>
<comment type="catalytic activity">
    <reaction evidence="8">
        <text>N(2)-formyl-N(1)-(5-phospho-beta-D-ribosyl)glycinamide + L-glutamine + ATP + H2O = 2-formamido-N(1)-(5-O-phospho-beta-D-ribosyl)acetamidine + L-glutamate + ADP + phosphate + H(+)</text>
        <dbReference type="Rhea" id="RHEA:17129"/>
        <dbReference type="ChEBI" id="CHEBI:15377"/>
        <dbReference type="ChEBI" id="CHEBI:15378"/>
        <dbReference type="ChEBI" id="CHEBI:29985"/>
        <dbReference type="ChEBI" id="CHEBI:30616"/>
        <dbReference type="ChEBI" id="CHEBI:43474"/>
        <dbReference type="ChEBI" id="CHEBI:58359"/>
        <dbReference type="ChEBI" id="CHEBI:147286"/>
        <dbReference type="ChEBI" id="CHEBI:147287"/>
        <dbReference type="ChEBI" id="CHEBI:456216"/>
        <dbReference type="EC" id="6.3.5.3"/>
    </reaction>
</comment>
<evidence type="ECO:0000313" key="10">
    <source>
        <dbReference type="Proteomes" id="UP000032160"/>
    </source>
</evidence>
<organism evidence="9 10">
    <name type="scientific">Candidatus Phaeomarinibacter ectocarpi</name>
    <dbReference type="NCBI Taxonomy" id="1458461"/>
    <lineage>
        <taxon>Bacteria</taxon>
        <taxon>Pseudomonadati</taxon>
        <taxon>Pseudomonadota</taxon>
        <taxon>Alphaproteobacteria</taxon>
        <taxon>Hyphomicrobiales</taxon>
        <taxon>Parvibaculaceae</taxon>
        <taxon>Candidatus Phaeomarinibacter</taxon>
    </lineage>
</organism>
<dbReference type="PROSITE" id="PS51273">
    <property type="entry name" value="GATASE_TYPE_1"/>
    <property type="match status" value="1"/>
</dbReference>
<evidence type="ECO:0000256" key="3">
    <source>
        <dbReference type="ARBA" id="ARBA00022741"/>
    </source>
</evidence>
<dbReference type="GO" id="GO:0016740">
    <property type="term" value="F:transferase activity"/>
    <property type="evidence" value="ECO:0007669"/>
    <property type="project" value="UniProtKB-KW"/>
</dbReference>
<evidence type="ECO:0000256" key="5">
    <source>
        <dbReference type="ARBA" id="ARBA00022801"/>
    </source>
</evidence>
<dbReference type="NCBIfam" id="TIGR01737">
    <property type="entry name" value="FGAM_synth_I"/>
    <property type="match status" value="1"/>
</dbReference>
<feature type="active site" description="Nucleophile" evidence="8">
    <location>
        <position position="86"/>
    </location>
</feature>
<dbReference type="EMBL" id="HG966617">
    <property type="protein sequence ID" value="CDO58478.1"/>
    <property type="molecule type" value="Genomic_DNA"/>
</dbReference>
<dbReference type="InterPro" id="IPR029062">
    <property type="entry name" value="Class_I_gatase-like"/>
</dbReference>
<keyword evidence="1 8" id="KW-0963">Cytoplasm</keyword>
<dbReference type="AlphaFoldDB" id="X5M680"/>
<keyword evidence="4 8" id="KW-0658">Purine biosynthesis</keyword>
<dbReference type="GO" id="GO:0004359">
    <property type="term" value="F:glutaminase activity"/>
    <property type="evidence" value="ECO:0007669"/>
    <property type="project" value="UniProtKB-EC"/>
</dbReference>
<dbReference type="RefSeq" id="WP_043949421.1">
    <property type="nucleotide sequence ID" value="NZ_HG966617.1"/>
</dbReference>
<evidence type="ECO:0000256" key="1">
    <source>
        <dbReference type="ARBA" id="ARBA00022490"/>
    </source>
</evidence>
<comment type="function">
    <text evidence="8">Part of the phosphoribosylformylglycinamidine synthase complex involved in the purines biosynthetic pathway. Catalyzes the ATP-dependent conversion of formylglycinamide ribonucleotide (FGAR) and glutamine to yield formylglycinamidine ribonucleotide (FGAM) and glutamate. The FGAM synthase complex is composed of three subunits. PurQ produces an ammonia molecule by converting glutamine to glutamate. PurL transfers the ammonia molecule to FGAR to form FGAM in an ATP-dependent manner. PurS interacts with PurQ and PurL and is thought to assist in the transfer of the ammonia molecule from PurQ to PurL.</text>
</comment>
<dbReference type="PANTHER" id="PTHR47552:SF1">
    <property type="entry name" value="PHOSPHORIBOSYLFORMYLGLYCINAMIDINE SYNTHASE SUBUNIT PURQ"/>
    <property type="match status" value="1"/>
</dbReference>
<evidence type="ECO:0000256" key="8">
    <source>
        <dbReference type="HAMAP-Rule" id="MF_00421"/>
    </source>
</evidence>
<keyword evidence="10" id="KW-1185">Reference proteome</keyword>
<keyword evidence="6 8" id="KW-0067">ATP-binding</keyword>
<name>X5M680_9HYPH</name>
<dbReference type="EC" id="3.5.1.2" evidence="8"/>
<keyword evidence="7 8" id="KW-0315">Glutamine amidotransferase</keyword>
<dbReference type="Proteomes" id="UP000032160">
    <property type="component" value="Chromosome I"/>
</dbReference>
<reference evidence="9 10" key="1">
    <citation type="journal article" date="2014" name="Front. Genet.">
        <title>Genome and metabolic network of "Candidatus Phaeomarinobacter ectocarpi" Ec32, a new candidate genus of Alphaproteobacteria frequently associated with brown algae.</title>
        <authorList>
            <person name="Dittami S.M."/>
            <person name="Barbeyron T."/>
            <person name="Boyen C."/>
            <person name="Cambefort J."/>
            <person name="Collet G."/>
            <person name="Delage L."/>
            <person name="Gobet A."/>
            <person name="Groisillier A."/>
            <person name="Leblanc C."/>
            <person name="Michel G."/>
            <person name="Scornet D."/>
            <person name="Siegel A."/>
            <person name="Tapia J.E."/>
            <person name="Tonon T."/>
        </authorList>
    </citation>
    <scope>NUCLEOTIDE SEQUENCE [LARGE SCALE GENOMIC DNA]</scope>
    <source>
        <strain evidence="9 10">Ec32</strain>
    </source>
</reference>
<evidence type="ECO:0000256" key="7">
    <source>
        <dbReference type="ARBA" id="ARBA00022962"/>
    </source>
</evidence>
<dbReference type="Pfam" id="PF13507">
    <property type="entry name" value="GATase_5"/>
    <property type="match status" value="1"/>
</dbReference>
<accession>X5M680</accession>
<dbReference type="EC" id="6.3.5.3" evidence="8"/>
<dbReference type="HAMAP" id="MF_00421">
    <property type="entry name" value="PurQ"/>
    <property type="match status" value="1"/>
</dbReference>
<evidence type="ECO:0000256" key="4">
    <source>
        <dbReference type="ARBA" id="ARBA00022755"/>
    </source>
</evidence>
<evidence type="ECO:0000256" key="2">
    <source>
        <dbReference type="ARBA" id="ARBA00022598"/>
    </source>
</evidence>
<dbReference type="KEGG" id="pect:BN1012_Phect264"/>
<comment type="subunit">
    <text evidence="8">Part of the FGAM synthase complex composed of 1 PurL, 1 PurQ and 2 PurS subunits.</text>
</comment>
<dbReference type="GO" id="GO:0005524">
    <property type="term" value="F:ATP binding"/>
    <property type="evidence" value="ECO:0007669"/>
    <property type="project" value="UniProtKB-KW"/>
</dbReference>
<dbReference type="HOGENOM" id="CLU_001031_3_1_5"/>
<dbReference type="NCBIfam" id="NF002957">
    <property type="entry name" value="PRK03619.1"/>
    <property type="match status" value="1"/>
</dbReference>
<sequence>MKSAVIIFPGSNCDRDTLVALERITGRKPTQVWHTETDLPECDLVVLPGGFTYGDYLRAGAMAARSPVMAAVKKRAEDGAHVLGICNGFQMLTETGLLPGALMRNADLKFLCKDVHLSVERNDTAFTRKYATSKPIRIPIAHHDGNYFADDETLARLEGEGRVAFRYVTKEGAPNEDANPNGSRGNIAGIYSDDLRVLGMMPHPERLIEPALGGSDGRPMFEGLLEALSS</sequence>
<evidence type="ECO:0000256" key="6">
    <source>
        <dbReference type="ARBA" id="ARBA00022840"/>
    </source>
</evidence>
<dbReference type="InterPro" id="IPR010075">
    <property type="entry name" value="PRibForGlyAmidine_synth_PurQ"/>
</dbReference>
<comment type="subcellular location">
    <subcellularLocation>
        <location evidence="8">Cytoplasm</location>
    </subcellularLocation>
</comment>
<protein>
    <recommendedName>
        <fullName evidence="8">Phosphoribosylformylglycinamidine synthase subunit PurQ</fullName>
        <shortName evidence="8">FGAM synthase</shortName>
        <ecNumber evidence="8">6.3.5.3</ecNumber>
    </recommendedName>
    <alternativeName>
        <fullName evidence="8">Formylglycinamide ribonucleotide amidotransferase subunit I</fullName>
        <shortName evidence="8">FGAR amidotransferase I</shortName>
        <shortName evidence="8">FGAR-AT I</shortName>
    </alternativeName>
    <alternativeName>
        <fullName evidence="8">Glutaminase PurQ</fullName>
        <ecNumber evidence="8">3.5.1.2</ecNumber>
    </alternativeName>
    <alternativeName>
        <fullName evidence="8">Phosphoribosylformylglycinamidine synthase subunit I</fullName>
    </alternativeName>
</protein>
<gene>
    <name evidence="8" type="primary">purQ</name>
    <name evidence="9" type="ORF">BN1012_Phect264</name>
</gene>
<proteinExistence type="inferred from homology"/>
<dbReference type="PIRSF" id="PIRSF001586">
    <property type="entry name" value="FGAM_synth_I"/>
    <property type="match status" value="1"/>
</dbReference>
<dbReference type="OrthoDB" id="9804441at2"/>
<keyword evidence="5 8" id="KW-0378">Hydrolase</keyword>
<dbReference type="UniPathway" id="UPA00074">
    <property type="reaction ID" value="UER00128"/>
</dbReference>
<dbReference type="Gene3D" id="3.40.50.880">
    <property type="match status" value="1"/>
</dbReference>
<dbReference type="GO" id="GO:0005737">
    <property type="term" value="C:cytoplasm"/>
    <property type="evidence" value="ECO:0007669"/>
    <property type="project" value="UniProtKB-SubCell"/>
</dbReference>
<dbReference type="GO" id="GO:0004642">
    <property type="term" value="F:phosphoribosylformylglycinamidine synthase activity"/>
    <property type="evidence" value="ECO:0007669"/>
    <property type="project" value="UniProtKB-UniRule"/>
</dbReference>
<keyword evidence="2 8" id="KW-0436">Ligase</keyword>
<keyword evidence="3 8" id="KW-0547">Nucleotide-binding</keyword>
<dbReference type="PANTHER" id="PTHR47552">
    <property type="entry name" value="PHOSPHORIBOSYLFORMYLGLYCINAMIDINE SYNTHASE SUBUNIT PURQ"/>
    <property type="match status" value="1"/>
</dbReference>
<dbReference type="SUPFAM" id="SSF52317">
    <property type="entry name" value="Class I glutamine amidotransferase-like"/>
    <property type="match status" value="1"/>
</dbReference>
<dbReference type="CDD" id="cd01740">
    <property type="entry name" value="GATase1_FGAR_AT"/>
    <property type="match status" value="1"/>
</dbReference>
<evidence type="ECO:0000313" key="9">
    <source>
        <dbReference type="EMBL" id="CDO58478.1"/>
    </source>
</evidence>
<feature type="active site" evidence="8">
    <location>
        <position position="205"/>
    </location>
</feature>
<keyword evidence="9" id="KW-0808">Transferase</keyword>
<dbReference type="STRING" id="1458461.BN1012_Phect264"/>
<dbReference type="SMART" id="SM01211">
    <property type="entry name" value="GATase_5"/>
    <property type="match status" value="1"/>
</dbReference>
<comment type="catalytic activity">
    <reaction evidence="8">
        <text>L-glutamine + H2O = L-glutamate + NH4(+)</text>
        <dbReference type="Rhea" id="RHEA:15889"/>
        <dbReference type="ChEBI" id="CHEBI:15377"/>
        <dbReference type="ChEBI" id="CHEBI:28938"/>
        <dbReference type="ChEBI" id="CHEBI:29985"/>
        <dbReference type="ChEBI" id="CHEBI:58359"/>
        <dbReference type="EC" id="3.5.1.2"/>
    </reaction>
</comment>